<dbReference type="EMBL" id="DSTX01000011">
    <property type="protein sequence ID" value="HFK20799.1"/>
    <property type="molecule type" value="Genomic_DNA"/>
</dbReference>
<feature type="domain" description="AAA+ ATPase" evidence="1">
    <location>
        <begin position="48"/>
        <end position="175"/>
    </location>
</feature>
<name>A0A7C3J2L8_9CREN</name>
<dbReference type="SMART" id="SM00382">
    <property type="entry name" value="AAA"/>
    <property type="match status" value="1"/>
</dbReference>
<dbReference type="GO" id="GO:0005524">
    <property type="term" value="F:ATP binding"/>
    <property type="evidence" value="ECO:0007669"/>
    <property type="project" value="UniProtKB-KW"/>
</dbReference>
<gene>
    <name evidence="2" type="ORF">ENS19_05885</name>
</gene>
<dbReference type="Pfam" id="PF13635">
    <property type="entry name" value="DUF4143"/>
    <property type="match status" value="1"/>
</dbReference>
<reference evidence="2" key="1">
    <citation type="journal article" date="2020" name="mSystems">
        <title>Genome- and Community-Level Interaction Insights into Carbon Utilization and Element Cycling Functions of Hydrothermarchaeota in Hydrothermal Sediment.</title>
        <authorList>
            <person name="Zhou Z."/>
            <person name="Liu Y."/>
            <person name="Xu W."/>
            <person name="Pan J."/>
            <person name="Luo Z.H."/>
            <person name="Li M."/>
        </authorList>
    </citation>
    <scope>NUCLEOTIDE SEQUENCE [LARGE SCALE GENOMIC DNA]</scope>
    <source>
        <strain evidence="2">SpSt-468</strain>
    </source>
</reference>
<accession>A0A7C3J2L8</accession>
<dbReference type="InterPro" id="IPR027417">
    <property type="entry name" value="P-loop_NTPase"/>
</dbReference>
<dbReference type="Pfam" id="PF13173">
    <property type="entry name" value="AAA_14"/>
    <property type="match status" value="1"/>
</dbReference>
<dbReference type="SUPFAM" id="SSF52540">
    <property type="entry name" value="P-loop containing nucleoside triphosphate hydrolases"/>
    <property type="match status" value="1"/>
</dbReference>
<sequence>MRASITSLYEFNPWWQDIERIEKDPQVTEWRGAAFRWVPRLCRTFEDADVIYTMRGPRRVGKTTLLKLKIMELLRKGTPPKNILYFSCDLLDGPRQLAETVDLYLDQVRGETPSAGKNERTHIFIDEVSSVKDWQKGLKAIIDAGKLRGCTVILTGSHSMDIRKASETLAGRRGDAASLRYGSPDKVFLPMKFSEYAETRSAEVRGAIREVRALSPEGRKAALLQVLDGKLPELFRGVMGQSRRLEEMLDDYLITGGMPQAINEYASRHAISDGTYSDFVDLIMKDISQWGGEEVLARQVLWRVSETMATQVSPNALKEGTEIADYRTVEKYLNALKGSFVLGTAYRLDVTRGQPFYRKERKVYFVDPFIFHACRGWLSGRDAFDASNMFLETAEMKGRLLEGVVFSHMARLAYGLAPSPLFDASSAVFYWKSRKGRELDFAFSLEGKYVPVEVKYSSRIRREDCYSIYDFMKTGTAARRGIVVTRDVLEVEAGGSCAKVPCYLFLLLA</sequence>
<dbReference type="InterPro" id="IPR025420">
    <property type="entry name" value="DUF4143"/>
</dbReference>
<dbReference type="AlphaFoldDB" id="A0A7C3J2L8"/>
<protein>
    <submittedName>
        <fullName evidence="2">ATP-binding protein</fullName>
    </submittedName>
</protein>
<evidence type="ECO:0000313" key="2">
    <source>
        <dbReference type="EMBL" id="HFK20799.1"/>
    </source>
</evidence>
<keyword evidence="2" id="KW-0547">Nucleotide-binding</keyword>
<dbReference type="InterPro" id="IPR003593">
    <property type="entry name" value="AAA+_ATPase"/>
</dbReference>
<comment type="caution">
    <text evidence="2">The sequence shown here is derived from an EMBL/GenBank/DDBJ whole genome shotgun (WGS) entry which is preliminary data.</text>
</comment>
<organism evidence="2">
    <name type="scientific">Candidatus Methanomethylicus mesodigestus</name>
    <dbReference type="NCBI Taxonomy" id="1867258"/>
    <lineage>
        <taxon>Archaea</taxon>
        <taxon>Thermoproteota</taxon>
        <taxon>Methanosuratincolia</taxon>
        <taxon>Candidatus Methanomethylicales</taxon>
        <taxon>Candidatus Methanomethylicaceae</taxon>
        <taxon>Candidatus Methanomethylicus</taxon>
    </lineage>
</organism>
<evidence type="ECO:0000259" key="1">
    <source>
        <dbReference type="SMART" id="SM00382"/>
    </source>
</evidence>
<keyword evidence="2" id="KW-0067">ATP-binding</keyword>
<dbReference type="PANTHER" id="PTHR33295">
    <property type="entry name" value="ATPASE"/>
    <property type="match status" value="1"/>
</dbReference>
<dbReference type="PANTHER" id="PTHR33295:SF18">
    <property type="entry name" value="AAA+ ATPASE DOMAIN-CONTAINING PROTEIN"/>
    <property type="match status" value="1"/>
</dbReference>
<proteinExistence type="predicted"/>
<dbReference type="InterPro" id="IPR041682">
    <property type="entry name" value="AAA_14"/>
</dbReference>